<dbReference type="EMBL" id="ABEU02000001">
    <property type="protein sequence ID" value="PNR61770.1"/>
    <property type="molecule type" value="Genomic_DNA"/>
</dbReference>
<feature type="region of interest" description="Disordered" evidence="1">
    <location>
        <begin position="24"/>
        <end position="43"/>
    </location>
</feature>
<dbReference type="AlphaFoldDB" id="A0A2K1L6V4"/>
<keyword evidence="4" id="KW-1185">Reference proteome</keyword>
<organism evidence="2">
    <name type="scientific">Physcomitrium patens</name>
    <name type="common">Spreading-leaved earth moss</name>
    <name type="synonym">Physcomitrella patens</name>
    <dbReference type="NCBI Taxonomy" id="3218"/>
    <lineage>
        <taxon>Eukaryota</taxon>
        <taxon>Viridiplantae</taxon>
        <taxon>Streptophyta</taxon>
        <taxon>Embryophyta</taxon>
        <taxon>Bryophyta</taxon>
        <taxon>Bryophytina</taxon>
        <taxon>Bryopsida</taxon>
        <taxon>Funariidae</taxon>
        <taxon>Funariales</taxon>
        <taxon>Funariaceae</taxon>
        <taxon>Physcomitrium</taxon>
    </lineage>
</organism>
<evidence type="ECO:0000256" key="1">
    <source>
        <dbReference type="SAM" id="MobiDB-lite"/>
    </source>
</evidence>
<proteinExistence type="predicted"/>
<reference evidence="3" key="3">
    <citation type="submission" date="2020-12" db="UniProtKB">
        <authorList>
            <consortium name="EnsemblPlants"/>
        </authorList>
    </citation>
    <scope>IDENTIFICATION</scope>
</reference>
<evidence type="ECO:0000313" key="3">
    <source>
        <dbReference type="EnsemblPlants" id="Pp3c1_4420V3.1"/>
    </source>
</evidence>
<feature type="compositionally biased region" description="Polar residues" evidence="1">
    <location>
        <begin position="28"/>
        <end position="43"/>
    </location>
</feature>
<accession>A0A2K1L6V4</accession>
<reference evidence="2 4" key="1">
    <citation type="journal article" date="2008" name="Science">
        <title>The Physcomitrella genome reveals evolutionary insights into the conquest of land by plants.</title>
        <authorList>
            <person name="Rensing S."/>
            <person name="Lang D."/>
            <person name="Zimmer A."/>
            <person name="Terry A."/>
            <person name="Salamov A."/>
            <person name="Shapiro H."/>
            <person name="Nishiyama T."/>
            <person name="Perroud P.-F."/>
            <person name="Lindquist E."/>
            <person name="Kamisugi Y."/>
            <person name="Tanahashi T."/>
            <person name="Sakakibara K."/>
            <person name="Fujita T."/>
            <person name="Oishi K."/>
            <person name="Shin-I T."/>
            <person name="Kuroki Y."/>
            <person name="Toyoda A."/>
            <person name="Suzuki Y."/>
            <person name="Hashimoto A."/>
            <person name="Yamaguchi K."/>
            <person name="Sugano A."/>
            <person name="Kohara Y."/>
            <person name="Fujiyama A."/>
            <person name="Anterola A."/>
            <person name="Aoki S."/>
            <person name="Ashton N."/>
            <person name="Barbazuk W.B."/>
            <person name="Barker E."/>
            <person name="Bennetzen J."/>
            <person name="Bezanilla M."/>
            <person name="Blankenship R."/>
            <person name="Cho S.H."/>
            <person name="Dutcher S."/>
            <person name="Estelle M."/>
            <person name="Fawcett J.A."/>
            <person name="Gundlach H."/>
            <person name="Hanada K."/>
            <person name="Heyl A."/>
            <person name="Hicks K.A."/>
            <person name="Hugh J."/>
            <person name="Lohr M."/>
            <person name="Mayer K."/>
            <person name="Melkozernov A."/>
            <person name="Murata T."/>
            <person name="Nelson D."/>
            <person name="Pils B."/>
            <person name="Prigge M."/>
            <person name="Reiss B."/>
            <person name="Renner T."/>
            <person name="Rombauts S."/>
            <person name="Rushton P."/>
            <person name="Sanderfoot A."/>
            <person name="Schween G."/>
            <person name="Shiu S.-H."/>
            <person name="Stueber K."/>
            <person name="Theodoulou F.L."/>
            <person name="Tu H."/>
            <person name="Van de Peer Y."/>
            <person name="Verrier P.J."/>
            <person name="Waters E."/>
            <person name="Wood A."/>
            <person name="Yang L."/>
            <person name="Cove D."/>
            <person name="Cuming A."/>
            <person name="Hasebe M."/>
            <person name="Lucas S."/>
            <person name="Mishler D.B."/>
            <person name="Reski R."/>
            <person name="Grigoriev I."/>
            <person name="Quatrano R.S."/>
            <person name="Boore J.L."/>
        </authorList>
    </citation>
    <scope>NUCLEOTIDE SEQUENCE [LARGE SCALE GENOMIC DNA]</scope>
    <source>
        <strain evidence="3 4">cv. Gransden 2004</strain>
    </source>
</reference>
<name>A0A2K1L6V4_PHYPA</name>
<evidence type="ECO:0000313" key="4">
    <source>
        <dbReference type="Proteomes" id="UP000006727"/>
    </source>
</evidence>
<sequence>MVEPEACDRRWGRRAAEVVARNGKVGVSTATPPKSASTPQVPPSVSTERFLCSSCATSA</sequence>
<dbReference type="Gramene" id="Pp3c1_4420V3.1">
    <property type="protein sequence ID" value="Pp3c1_4420V3.1"/>
    <property type="gene ID" value="Pp3c1_4420"/>
</dbReference>
<gene>
    <name evidence="2" type="ORF">PHYPA_000193</name>
</gene>
<protein>
    <submittedName>
        <fullName evidence="2 3">Uncharacterized protein</fullName>
    </submittedName>
</protein>
<dbReference type="EnsemblPlants" id="Pp3c1_4420V3.1">
    <property type="protein sequence ID" value="Pp3c1_4420V3.1"/>
    <property type="gene ID" value="Pp3c1_4420"/>
</dbReference>
<dbReference type="Proteomes" id="UP000006727">
    <property type="component" value="Chromosome 1"/>
</dbReference>
<reference evidence="2 4" key="2">
    <citation type="journal article" date="2018" name="Plant J.">
        <title>The Physcomitrella patens chromosome-scale assembly reveals moss genome structure and evolution.</title>
        <authorList>
            <person name="Lang D."/>
            <person name="Ullrich K.K."/>
            <person name="Murat F."/>
            <person name="Fuchs J."/>
            <person name="Jenkins J."/>
            <person name="Haas F.B."/>
            <person name="Piednoel M."/>
            <person name="Gundlach H."/>
            <person name="Van Bel M."/>
            <person name="Meyberg R."/>
            <person name="Vives C."/>
            <person name="Morata J."/>
            <person name="Symeonidi A."/>
            <person name="Hiss M."/>
            <person name="Muchero W."/>
            <person name="Kamisugi Y."/>
            <person name="Saleh O."/>
            <person name="Blanc G."/>
            <person name="Decker E.L."/>
            <person name="van Gessel N."/>
            <person name="Grimwood J."/>
            <person name="Hayes R.D."/>
            <person name="Graham S.W."/>
            <person name="Gunter L.E."/>
            <person name="McDaniel S.F."/>
            <person name="Hoernstein S.N.W."/>
            <person name="Larsson A."/>
            <person name="Li F.W."/>
            <person name="Perroud P.F."/>
            <person name="Phillips J."/>
            <person name="Ranjan P."/>
            <person name="Rokshar D.S."/>
            <person name="Rothfels C.J."/>
            <person name="Schneider L."/>
            <person name="Shu S."/>
            <person name="Stevenson D.W."/>
            <person name="Thummler F."/>
            <person name="Tillich M."/>
            <person name="Villarreal Aguilar J.C."/>
            <person name="Widiez T."/>
            <person name="Wong G.K."/>
            <person name="Wymore A."/>
            <person name="Zhang Y."/>
            <person name="Zimmer A.D."/>
            <person name="Quatrano R.S."/>
            <person name="Mayer K.F.X."/>
            <person name="Goodstein D."/>
            <person name="Casacuberta J.M."/>
            <person name="Vandepoele K."/>
            <person name="Reski R."/>
            <person name="Cuming A.C."/>
            <person name="Tuskan G.A."/>
            <person name="Maumus F."/>
            <person name="Salse J."/>
            <person name="Schmutz J."/>
            <person name="Rensing S.A."/>
        </authorList>
    </citation>
    <scope>NUCLEOTIDE SEQUENCE [LARGE SCALE GENOMIC DNA]</scope>
    <source>
        <strain evidence="3 4">cv. Gransden 2004</strain>
    </source>
</reference>
<dbReference type="InParanoid" id="A0A2K1L6V4"/>
<evidence type="ECO:0000313" key="2">
    <source>
        <dbReference type="EMBL" id="PNR61770.1"/>
    </source>
</evidence>